<name>A0A944QVY4_9GAMM</name>
<evidence type="ECO:0008006" key="3">
    <source>
        <dbReference type="Google" id="ProtNLM"/>
    </source>
</evidence>
<reference evidence="1 2" key="1">
    <citation type="submission" date="2021-05" db="EMBL/GenBank/DDBJ databases">
        <title>Genetic and Functional Diversity in Clade A Lucinid endosymbionts from the Bahamas.</title>
        <authorList>
            <person name="Giani N.M."/>
            <person name="Engel A.S."/>
            <person name="Campbell B.J."/>
        </authorList>
    </citation>
    <scope>NUCLEOTIDE SEQUENCE [LARGE SCALE GENOMIC DNA]</scope>
    <source>
        <strain evidence="1">LUC16012Gg_MoonRockCtena</strain>
    </source>
</reference>
<gene>
    <name evidence="1" type="ORF">KME65_16120</name>
</gene>
<accession>A0A944QVY4</accession>
<comment type="caution">
    <text evidence="1">The sequence shown here is derived from an EMBL/GenBank/DDBJ whole genome shotgun (WGS) entry which is preliminary data.</text>
</comment>
<organism evidence="1 2">
    <name type="scientific">Candidatus Thiodiazotropha taylori</name>
    <dbReference type="NCBI Taxonomy" id="2792791"/>
    <lineage>
        <taxon>Bacteria</taxon>
        <taxon>Pseudomonadati</taxon>
        <taxon>Pseudomonadota</taxon>
        <taxon>Gammaproteobacteria</taxon>
        <taxon>Chromatiales</taxon>
        <taxon>Sedimenticolaceae</taxon>
        <taxon>Candidatus Thiodiazotropha</taxon>
    </lineage>
</organism>
<evidence type="ECO:0000313" key="1">
    <source>
        <dbReference type="EMBL" id="MBT2990484.1"/>
    </source>
</evidence>
<dbReference type="PANTHER" id="PTHR35271">
    <property type="entry name" value="ABC TRANSPORTER, SUBSTRATE-BINDING LIPOPROTEIN-RELATED"/>
    <property type="match status" value="1"/>
</dbReference>
<protein>
    <recommendedName>
        <fullName evidence="3">ABC transporter substrate-binding protein</fullName>
    </recommendedName>
</protein>
<dbReference type="AlphaFoldDB" id="A0A944QVY4"/>
<dbReference type="InterPro" id="IPR007487">
    <property type="entry name" value="ABC_transpt-TYRBP-like"/>
</dbReference>
<proteinExistence type="predicted"/>
<dbReference type="EMBL" id="JAHHGM010000017">
    <property type="protein sequence ID" value="MBT2990484.1"/>
    <property type="molecule type" value="Genomic_DNA"/>
</dbReference>
<dbReference type="PANTHER" id="PTHR35271:SF1">
    <property type="entry name" value="ABC TRANSPORTER, SUBSTRATE-BINDING LIPOPROTEIN"/>
    <property type="match status" value="1"/>
</dbReference>
<dbReference type="Gene3D" id="3.40.50.2300">
    <property type="match status" value="1"/>
</dbReference>
<sequence length="311" mass="34334">MVLFLGILVSAGSACAKDNSILILLSGNEDVYLDVATTITNSTIKLCRNRNLACQDTNFEISQISSLDNPLAHNYRLIVTLGIKAAVYAEKNLANNLILSALIPQNSNIFSVSHANDANQYYFYLDQSLHRSMVLISALSDRFKNIGVMISDTDDTSARQLESSASKLDLKLHLEKINSSKHVGTSLSRLLHSVDILLAVPDTKIHNKSTVSNILISAYRKRIPLIGFSSAYVKAGALAAVYSSPEDIAYHVRDNIAKIYSGEDIEAKEQTAKYFTILFNSEVARSLDFPIKSESELTDKMVRKSKDDDHD</sequence>
<dbReference type="Pfam" id="PF04392">
    <property type="entry name" value="ABC_sub_bind"/>
    <property type="match status" value="1"/>
</dbReference>
<evidence type="ECO:0000313" key="2">
    <source>
        <dbReference type="Proteomes" id="UP000770889"/>
    </source>
</evidence>
<dbReference type="Proteomes" id="UP000770889">
    <property type="component" value="Unassembled WGS sequence"/>
</dbReference>